<proteinExistence type="evidence at transcript level"/>
<dbReference type="InterPro" id="IPR036056">
    <property type="entry name" value="Fibrinogen-like_C"/>
</dbReference>
<dbReference type="AlphaFoldDB" id="V5HLF1"/>
<reference evidence="1" key="1">
    <citation type="journal article" date="2015" name="Sci. Rep.">
        <title>Tissue- and time-dependent transcription in Ixodes ricinus salivary glands and midguts when blood feeding on the vertebrate host.</title>
        <authorList>
            <person name="Kotsyfakis M."/>
            <person name="Schwarz A."/>
            <person name="Erhart J."/>
            <person name="Ribeiro J.M."/>
        </authorList>
    </citation>
    <scope>NUCLEOTIDE SEQUENCE</scope>
    <source>
        <tissue evidence="1">Salivary gland and midgut</tissue>
    </source>
</reference>
<dbReference type="EMBL" id="GANP01005994">
    <property type="protein sequence ID" value="JAB78474.1"/>
    <property type="molecule type" value="mRNA"/>
</dbReference>
<accession>V5HLF1</accession>
<dbReference type="SUPFAM" id="SSF56496">
    <property type="entry name" value="Fibrinogen C-terminal domain-like"/>
    <property type="match status" value="1"/>
</dbReference>
<organism evidence="1">
    <name type="scientific">Ixodes ricinus</name>
    <name type="common">Common tick</name>
    <name type="synonym">Acarus ricinus</name>
    <dbReference type="NCBI Taxonomy" id="34613"/>
    <lineage>
        <taxon>Eukaryota</taxon>
        <taxon>Metazoa</taxon>
        <taxon>Ecdysozoa</taxon>
        <taxon>Arthropoda</taxon>
        <taxon>Chelicerata</taxon>
        <taxon>Arachnida</taxon>
        <taxon>Acari</taxon>
        <taxon>Parasitiformes</taxon>
        <taxon>Ixodida</taxon>
        <taxon>Ixodoidea</taxon>
        <taxon>Ixodidae</taxon>
        <taxon>Ixodinae</taxon>
        <taxon>Ixodes</taxon>
    </lineage>
</organism>
<protein>
    <submittedName>
        <fullName evidence="1">Putative ixoderin b</fullName>
    </submittedName>
</protein>
<evidence type="ECO:0000313" key="1">
    <source>
        <dbReference type="EMBL" id="JAB78474.1"/>
    </source>
</evidence>
<feature type="non-terminal residue" evidence="1">
    <location>
        <position position="91"/>
    </location>
</feature>
<name>V5HLF1_IXORI</name>
<sequence>LTKIIKVNSSWALVVDAACDSGRPSGRVEWTSLLQRSGTEYRTPTTTTRKKKNEYYERGITTRGGALWIGNQILHVLTSSPGNQQVTRIVV</sequence>
<feature type="non-terminal residue" evidence="1">
    <location>
        <position position="1"/>
    </location>
</feature>